<keyword evidence="3" id="KW-1185">Reference proteome</keyword>
<evidence type="ECO:0000313" key="2">
    <source>
        <dbReference type="EMBL" id="GAA0183150.1"/>
    </source>
</evidence>
<gene>
    <name evidence="2" type="ORF">LIER_30617</name>
</gene>
<evidence type="ECO:0000256" key="1">
    <source>
        <dbReference type="SAM" id="Coils"/>
    </source>
</evidence>
<dbReference type="AlphaFoldDB" id="A0AAV3RRH1"/>
<accession>A0AAV3RRH1</accession>
<feature type="coiled-coil region" evidence="1">
    <location>
        <begin position="31"/>
        <end position="58"/>
    </location>
</feature>
<dbReference type="Proteomes" id="UP001454036">
    <property type="component" value="Unassembled WGS sequence"/>
</dbReference>
<keyword evidence="1" id="KW-0175">Coiled coil</keyword>
<reference evidence="2 3" key="1">
    <citation type="submission" date="2024-01" db="EMBL/GenBank/DDBJ databases">
        <title>The complete chloroplast genome sequence of Lithospermum erythrorhizon: insights into the phylogenetic relationship among Boraginaceae species and the maternal lineages of purple gromwells.</title>
        <authorList>
            <person name="Okada T."/>
            <person name="Watanabe K."/>
        </authorList>
    </citation>
    <scope>NUCLEOTIDE SEQUENCE [LARGE SCALE GENOMIC DNA]</scope>
</reference>
<dbReference type="EMBL" id="BAABME010011041">
    <property type="protein sequence ID" value="GAA0183150.1"/>
    <property type="molecule type" value="Genomic_DNA"/>
</dbReference>
<name>A0AAV3RRH1_LITER</name>
<comment type="caution">
    <text evidence="2">The sequence shown here is derived from an EMBL/GenBank/DDBJ whole genome shotgun (WGS) entry which is preliminary data.</text>
</comment>
<evidence type="ECO:0000313" key="3">
    <source>
        <dbReference type="Proteomes" id="UP001454036"/>
    </source>
</evidence>
<proteinExistence type="predicted"/>
<protein>
    <submittedName>
        <fullName evidence="2">Uncharacterized protein</fullName>
    </submittedName>
</protein>
<organism evidence="2 3">
    <name type="scientific">Lithospermum erythrorhizon</name>
    <name type="common">Purple gromwell</name>
    <name type="synonym">Lithospermum officinale var. erythrorhizon</name>
    <dbReference type="NCBI Taxonomy" id="34254"/>
    <lineage>
        <taxon>Eukaryota</taxon>
        <taxon>Viridiplantae</taxon>
        <taxon>Streptophyta</taxon>
        <taxon>Embryophyta</taxon>
        <taxon>Tracheophyta</taxon>
        <taxon>Spermatophyta</taxon>
        <taxon>Magnoliopsida</taxon>
        <taxon>eudicotyledons</taxon>
        <taxon>Gunneridae</taxon>
        <taxon>Pentapetalae</taxon>
        <taxon>asterids</taxon>
        <taxon>lamiids</taxon>
        <taxon>Boraginales</taxon>
        <taxon>Boraginaceae</taxon>
        <taxon>Boraginoideae</taxon>
        <taxon>Lithospermeae</taxon>
        <taxon>Lithospermum</taxon>
    </lineage>
</organism>
<sequence>MRSLLLEKVCNEFDRAPDPLEICGDNAMAESSRSMEEVKQNENRVQRLEEEAGLHQKQLWLAVEDSQPNLAIPSGWRWRTSRSLPNFATF</sequence>